<dbReference type="PRINTS" id="PR00507">
    <property type="entry name" value="N12N6MTFRASE"/>
</dbReference>
<feature type="domain" description="MmeI-like target recognition" evidence="8">
    <location>
        <begin position="993"/>
        <end position="1169"/>
    </location>
</feature>
<feature type="domain" description="Type II methyltransferase M.TaqI-like" evidence="7">
    <location>
        <begin position="635"/>
        <end position="891"/>
    </location>
</feature>
<keyword evidence="4" id="KW-0949">S-adenosyl-L-methionine</keyword>
<reference evidence="10" key="1">
    <citation type="journal article" date="2013" name="Proc. Natl. Acad. Sci. U.S.A.">
        <title>Improving the coverage of the cyanobacterial phylum using diversity-driven genome sequencing.</title>
        <authorList>
            <person name="Shih P.M."/>
            <person name="Wu D."/>
            <person name="Latifi A."/>
            <person name="Axen S.D."/>
            <person name="Fewer D.P."/>
            <person name="Talla E."/>
            <person name="Calteau A."/>
            <person name="Cai F."/>
            <person name="Tandeau de Marsac N."/>
            <person name="Rippka R."/>
            <person name="Herdman M."/>
            <person name="Sivonen K."/>
            <person name="Coursin T."/>
            <person name="Laurent T."/>
            <person name="Goodwin L."/>
            <person name="Nolan M."/>
            <person name="Davenport K.W."/>
            <person name="Han C.S."/>
            <person name="Rubin E.M."/>
            <person name="Eisen J.A."/>
            <person name="Woyke T."/>
            <person name="Gugger M."/>
            <person name="Kerfeld C.A."/>
        </authorList>
    </citation>
    <scope>NUCLEOTIDE SEQUENCE [LARGE SCALE GENOMIC DNA]</scope>
    <source>
        <strain evidence="10">ATCC 27147 / PCC 6307</strain>
    </source>
</reference>
<dbReference type="GO" id="GO:0006304">
    <property type="term" value="P:DNA modification"/>
    <property type="evidence" value="ECO:0007669"/>
    <property type="project" value="InterPro"/>
</dbReference>
<evidence type="ECO:0000256" key="3">
    <source>
        <dbReference type="ARBA" id="ARBA00022679"/>
    </source>
</evidence>
<protein>
    <recommendedName>
        <fullName evidence="1">site-specific DNA-methyltransferase (adenine-specific)</fullName>
        <ecNumber evidence="1">2.1.1.72</ecNumber>
    </recommendedName>
</protein>
<evidence type="ECO:0000259" key="7">
    <source>
        <dbReference type="Pfam" id="PF07669"/>
    </source>
</evidence>
<evidence type="ECO:0000313" key="10">
    <source>
        <dbReference type="Proteomes" id="UP000010388"/>
    </source>
</evidence>
<dbReference type="InterPro" id="IPR029063">
    <property type="entry name" value="SAM-dependent_MTases_sf"/>
</dbReference>
<organism evidence="9 10">
    <name type="scientific">Cyanobium gracile (strain ATCC 27147 / PCC 6307)</name>
    <dbReference type="NCBI Taxonomy" id="292564"/>
    <lineage>
        <taxon>Bacteria</taxon>
        <taxon>Bacillati</taxon>
        <taxon>Cyanobacteriota</taxon>
        <taxon>Cyanophyceae</taxon>
        <taxon>Synechococcales</taxon>
        <taxon>Prochlorococcaceae</taxon>
        <taxon>Cyanobium</taxon>
    </lineage>
</organism>
<dbReference type="PANTHER" id="PTHR33841:SF1">
    <property type="entry name" value="DNA METHYLTRANSFERASE A"/>
    <property type="match status" value="1"/>
</dbReference>
<dbReference type="RefSeq" id="WP_015108895.1">
    <property type="nucleotide sequence ID" value="NC_019675.1"/>
</dbReference>
<evidence type="ECO:0000256" key="1">
    <source>
        <dbReference type="ARBA" id="ARBA00011900"/>
    </source>
</evidence>
<dbReference type="GO" id="GO:0032259">
    <property type="term" value="P:methylation"/>
    <property type="evidence" value="ECO:0007669"/>
    <property type="project" value="UniProtKB-KW"/>
</dbReference>
<dbReference type="Gene3D" id="3.40.50.150">
    <property type="entry name" value="Vaccinia Virus protein VP39"/>
    <property type="match status" value="1"/>
</dbReference>
<dbReference type="InterPro" id="IPR046820">
    <property type="entry name" value="MmeI_TRD"/>
</dbReference>
<dbReference type="PANTHER" id="PTHR33841">
    <property type="entry name" value="DNA METHYLTRANSFERASE YEEA-RELATED"/>
    <property type="match status" value="1"/>
</dbReference>
<feature type="region of interest" description="Disordered" evidence="6">
    <location>
        <begin position="1348"/>
        <end position="1391"/>
    </location>
</feature>
<keyword evidence="2 9" id="KW-0489">Methyltransferase</keyword>
<dbReference type="InterPro" id="IPR050953">
    <property type="entry name" value="N4_N6_ade-DNA_methylase"/>
</dbReference>
<evidence type="ECO:0000313" key="9">
    <source>
        <dbReference type="EMBL" id="AFY28442.1"/>
    </source>
</evidence>
<name>K9P4X9_CYAGP</name>
<evidence type="ECO:0000256" key="5">
    <source>
        <dbReference type="ARBA" id="ARBA00047942"/>
    </source>
</evidence>
<gene>
    <name evidence="9" type="ordered locus">Cyagr_1266</name>
</gene>
<dbReference type="KEGG" id="cgc:Cyagr_1266"/>
<dbReference type="Pfam" id="PF20466">
    <property type="entry name" value="MmeI_TRD"/>
    <property type="match status" value="1"/>
</dbReference>
<dbReference type="EC" id="2.1.1.72" evidence="1"/>
<dbReference type="HOGENOM" id="CLU_004385_0_0_3"/>
<dbReference type="PATRIC" id="fig|292564.3.peg.1212"/>
<dbReference type="SUPFAM" id="SSF53335">
    <property type="entry name" value="S-adenosyl-L-methionine-dependent methyltransferases"/>
    <property type="match status" value="1"/>
</dbReference>
<evidence type="ECO:0000259" key="8">
    <source>
        <dbReference type="Pfam" id="PF20466"/>
    </source>
</evidence>
<sequence>MPRRTPTIDPELRAHQEWLGYLQPVGLVVAPAAMVEAGWVVTRSGSELIERQERYREALEPLAADADPNGGDSDGERGFRELADLLTQHLGWEIEQLSRDPESIATHTKELPELGEVLAPTAVVPAATGDGAQLLVMELPLAAAFDQKFSDGDHLWRASAQERFERLLRETGVEAGLLFNGSQLRLVVAPKGESSGHLTFPLADLAAVSGRLMFAGLDLLLGVSHVFLDPDGYRLTDVLRKSRSFQAVVSNALADQVLAALWELLRGFQQADELSERQDTELLGDLPTRDPQQLYGGLITVLMRLVFLLYAEDEALMPSDAVYEQNYKVSGTFEQLQQDEAEYPDTMEQRFGAWAGLMSLCRLVFDGGGPTADYLPARHGQLFDPEAHPWLETPWISDGVVLALLRNLLIVNGERISYRALDVEQIGSVYEGIMGYAVRCIPGRCIGLKSKPQGAKKQLTTAVDLDALLALPGSRRKAWLEEEAATTLPAKSANALKAAASEAELLEALAPRINRELFDGPQAAGSLVFQPTEERRRSGSHYTPRALTRPIVEEALRPWKERCGGKPTAAQILDLKICDPAMGSGAFLVESCRYLAELLEQAWTREGLPDALKPGGHALGEEPLIYARRLIAQSCLYGVDKNPFAVNLARLSLWLVSLSKDAPFTFVDHALKCGDSLVGMERSEIEKALKGASLQRELQVEYLDQVRQQEARSFALFHADSRNDADDALKRQALEDLNASTAYLRTVGDLLVAAFFNGKKPKDREELRQLYLEATLQHSSAEELEEELAEPLERLRSGEKGIQPLHWQLAFPDVFARDQPGFDVFVGNPPFLGGNKIYPIMGETYPDWLRSRFANSGGKGVDLVCYFFRAAYQLLAPDGCLGLISTSTIAEGDTRIAGLKQITTSQGAIYSAVKKMPWPGVAAVSISIVHICKNVSGQCPASFNSYLLSSPIEQDPQKLASNQDTAFRGCVIYGDGFIYRDEHSEENAGTQSDALRLLQEDPRHAQVLKPLIGGKELTTSPSVSHERYAICFGEMSLDEASAWPELLEVVRTKVKPMRDSIEGVYSIAKRRKEYWWQYGSYTPALYKAINNKTKVLAISQVTTHIAFAKVNADTVFSNRLIVLTSDSADTNFALLQSSIHQSWAIRFGASQDERFVYGPEECFDTFPFPVALLESSANDPTYEAMRQSLEAIGERYHQFRAEIMVANNEGLTSTYNRFHDPAETSPQLLELRRLHGELDQAVLQAYGWSDVPTACGFVLDYLDPDDEVQLPYELQERIKCGELFFWGAHEALAFQAQLRAHGAVKATKKLPWRYRWPDAVRDDVLARLLALNAERYAEEVAQGLHVNGARQAASAEPEAGGTAGKRRGRPAKAAQAGKTGTLPAEQMGLAL</sequence>
<evidence type="ECO:0000256" key="2">
    <source>
        <dbReference type="ARBA" id="ARBA00022603"/>
    </source>
</evidence>
<accession>K9P4X9</accession>
<evidence type="ECO:0000256" key="6">
    <source>
        <dbReference type="SAM" id="MobiDB-lite"/>
    </source>
</evidence>
<dbReference type="EMBL" id="CP003495">
    <property type="protein sequence ID" value="AFY28442.1"/>
    <property type="molecule type" value="Genomic_DNA"/>
</dbReference>
<dbReference type="eggNOG" id="COG1002">
    <property type="taxonomic scope" value="Bacteria"/>
</dbReference>
<dbReference type="REBASE" id="57603">
    <property type="entry name" value="Cgr6307ORF1266P"/>
</dbReference>
<proteinExistence type="predicted"/>
<dbReference type="Pfam" id="PF07669">
    <property type="entry name" value="Eco57I"/>
    <property type="match status" value="1"/>
</dbReference>
<dbReference type="STRING" id="292564.Cyagr_1266"/>
<keyword evidence="3" id="KW-0808">Transferase</keyword>
<dbReference type="GO" id="GO:0009007">
    <property type="term" value="F:site-specific DNA-methyltransferase (adenine-specific) activity"/>
    <property type="evidence" value="ECO:0007669"/>
    <property type="project" value="UniProtKB-EC"/>
</dbReference>
<comment type="catalytic activity">
    <reaction evidence="5">
        <text>a 2'-deoxyadenosine in DNA + S-adenosyl-L-methionine = an N(6)-methyl-2'-deoxyadenosine in DNA + S-adenosyl-L-homocysteine + H(+)</text>
        <dbReference type="Rhea" id="RHEA:15197"/>
        <dbReference type="Rhea" id="RHEA-COMP:12418"/>
        <dbReference type="Rhea" id="RHEA-COMP:12419"/>
        <dbReference type="ChEBI" id="CHEBI:15378"/>
        <dbReference type="ChEBI" id="CHEBI:57856"/>
        <dbReference type="ChEBI" id="CHEBI:59789"/>
        <dbReference type="ChEBI" id="CHEBI:90615"/>
        <dbReference type="ChEBI" id="CHEBI:90616"/>
        <dbReference type="EC" id="2.1.1.72"/>
    </reaction>
</comment>
<dbReference type="Proteomes" id="UP000010388">
    <property type="component" value="Chromosome"/>
</dbReference>
<dbReference type="InterPro" id="IPR011639">
    <property type="entry name" value="MethylTrfase_TaqI-like_dom"/>
</dbReference>
<dbReference type="eggNOG" id="COG2890">
    <property type="taxonomic scope" value="Bacteria"/>
</dbReference>
<evidence type="ECO:0000256" key="4">
    <source>
        <dbReference type="ARBA" id="ARBA00022691"/>
    </source>
</evidence>